<dbReference type="AlphaFoldDB" id="A0A2S7MYP3"/>
<accession>A0A2S7MYP3</accession>
<dbReference type="Proteomes" id="UP000239663">
    <property type="component" value="Unassembled WGS sequence"/>
</dbReference>
<name>A0A2S7MYP3_9BACI</name>
<gene>
    <name evidence="1" type="ORF">CYL18_11340</name>
</gene>
<dbReference type="EMBL" id="PKOZ01000006">
    <property type="protein sequence ID" value="PQD94924.1"/>
    <property type="molecule type" value="Genomic_DNA"/>
</dbReference>
<dbReference type="InterPro" id="IPR003772">
    <property type="entry name" value="YceD"/>
</dbReference>
<dbReference type="Pfam" id="PF02620">
    <property type="entry name" value="YceD"/>
    <property type="match status" value="1"/>
</dbReference>
<proteinExistence type="predicted"/>
<evidence type="ECO:0000313" key="1">
    <source>
        <dbReference type="EMBL" id="PQD94924.1"/>
    </source>
</evidence>
<keyword evidence="2" id="KW-1185">Reference proteome</keyword>
<sequence length="178" mass="20174">MKWTIPQLQKFRDNGFTIDETADMSELTKIDPQIRRISPIRVFGKADLGSNRVTFHVKISGTLTLPCSRTLVDVPFPIDVQTTETFLFNRLDGMEDEDGEFHLAEGDVVDLTPVIKEIILTEIPMQIFCDTDNPANGAPQSGDDWEVISEDQQVKKVDPRLAKLAQLFDKQDDHDKDK</sequence>
<reference evidence="1 2" key="1">
    <citation type="submission" date="2017-12" db="EMBL/GenBank/DDBJ databases">
        <title>Taxonomic description and draft genome of Pradoshia cofamensis Gen. nov., sp. nov., a thermotolerant bacillale isolated from anterior gut of earthworm Eisenia fetida.</title>
        <authorList>
            <person name="Saha T."/>
            <person name="Chakraborty R."/>
        </authorList>
    </citation>
    <scope>NUCLEOTIDE SEQUENCE [LARGE SCALE GENOMIC DNA]</scope>
    <source>
        <strain evidence="1 2">EAG3</strain>
    </source>
</reference>
<dbReference type="RefSeq" id="WP_104849630.1">
    <property type="nucleotide sequence ID" value="NZ_PKOZ01000006.1"/>
</dbReference>
<dbReference type="OrthoDB" id="9790372at2"/>
<organism evidence="1 2">
    <name type="scientific">Pradoshia eiseniae</name>
    <dbReference type="NCBI Taxonomy" id="2064768"/>
    <lineage>
        <taxon>Bacteria</taxon>
        <taxon>Bacillati</taxon>
        <taxon>Bacillota</taxon>
        <taxon>Bacilli</taxon>
        <taxon>Bacillales</taxon>
        <taxon>Bacillaceae</taxon>
        <taxon>Pradoshia</taxon>
    </lineage>
</organism>
<comment type="caution">
    <text evidence="1">The sequence shown here is derived from an EMBL/GenBank/DDBJ whole genome shotgun (WGS) entry which is preliminary data.</text>
</comment>
<protein>
    <recommendedName>
        <fullName evidence="3">DUF177 domain-containing protein</fullName>
    </recommendedName>
</protein>
<evidence type="ECO:0000313" key="2">
    <source>
        <dbReference type="Proteomes" id="UP000239663"/>
    </source>
</evidence>
<evidence type="ECO:0008006" key="3">
    <source>
        <dbReference type="Google" id="ProtNLM"/>
    </source>
</evidence>